<keyword evidence="2" id="KW-1185">Reference proteome</keyword>
<comment type="caution">
    <text evidence="1">The sequence shown here is derived from an EMBL/GenBank/DDBJ whole genome shotgun (WGS) entry which is preliminary data.</text>
</comment>
<dbReference type="EMBL" id="CM055111">
    <property type="protein sequence ID" value="KAJ7519929.1"/>
    <property type="molecule type" value="Genomic_DNA"/>
</dbReference>
<dbReference type="Proteomes" id="UP001162992">
    <property type="component" value="Chromosome 20"/>
</dbReference>
<protein>
    <submittedName>
        <fullName evidence="1">Uncharacterized protein</fullName>
    </submittedName>
</protein>
<organism evidence="1 2">
    <name type="scientific">Diphasiastrum complanatum</name>
    <name type="common">Issler's clubmoss</name>
    <name type="synonym">Lycopodium complanatum</name>
    <dbReference type="NCBI Taxonomy" id="34168"/>
    <lineage>
        <taxon>Eukaryota</taxon>
        <taxon>Viridiplantae</taxon>
        <taxon>Streptophyta</taxon>
        <taxon>Embryophyta</taxon>
        <taxon>Tracheophyta</taxon>
        <taxon>Lycopodiopsida</taxon>
        <taxon>Lycopodiales</taxon>
        <taxon>Lycopodiaceae</taxon>
        <taxon>Lycopodioideae</taxon>
        <taxon>Diphasiastrum</taxon>
    </lineage>
</organism>
<name>A0ACC2AQW3_DIPCM</name>
<gene>
    <name evidence="1" type="ORF">O6H91_20G060300</name>
</gene>
<reference evidence="2" key="1">
    <citation type="journal article" date="2024" name="Proc. Natl. Acad. Sci. U.S.A.">
        <title>Extraordinary preservation of gene collinearity over three hundred million years revealed in homosporous lycophytes.</title>
        <authorList>
            <person name="Li C."/>
            <person name="Wickell D."/>
            <person name="Kuo L.Y."/>
            <person name="Chen X."/>
            <person name="Nie B."/>
            <person name="Liao X."/>
            <person name="Peng D."/>
            <person name="Ji J."/>
            <person name="Jenkins J."/>
            <person name="Williams M."/>
            <person name="Shu S."/>
            <person name="Plott C."/>
            <person name="Barry K."/>
            <person name="Rajasekar S."/>
            <person name="Grimwood J."/>
            <person name="Han X."/>
            <person name="Sun S."/>
            <person name="Hou Z."/>
            <person name="He W."/>
            <person name="Dai G."/>
            <person name="Sun C."/>
            <person name="Schmutz J."/>
            <person name="Leebens-Mack J.H."/>
            <person name="Li F.W."/>
            <person name="Wang L."/>
        </authorList>
    </citation>
    <scope>NUCLEOTIDE SEQUENCE [LARGE SCALE GENOMIC DNA]</scope>
    <source>
        <strain evidence="2">cv. PW_Plant_1</strain>
    </source>
</reference>
<accession>A0ACC2AQW3</accession>
<evidence type="ECO:0000313" key="2">
    <source>
        <dbReference type="Proteomes" id="UP001162992"/>
    </source>
</evidence>
<proteinExistence type="predicted"/>
<evidence type="ECO:0000313" key="1">
    <source>
        <dbReference type="EMBL" id="KAJ7519929.1"/>
    </source>
</evidence>
<sequence length="353" mass="38721">MTMMMMAIRQAVRDLPMRQPRLRVWCGGCICRRTSTVATAGDVVAEQQDLKQDLCGNESKKVIRHGDKRGGGWDWRKQVSDANQLDMDSINEARMHILAKEAFIIDMDGVIYHGNRLLPGVAEFVAWLHSSRKRFLFLTNSSDKTPDELQRKLARLGVVVDASHFYTSAQATAAFLASQRPSGSVYVIGDPGLHQALYSAGYVMNDVNPDYVVVGETPSYSYEKIEHAVHLVLNGAKLIGTNCDKTDPSPDYPGEVIPAAGSLITPIEKAAGVNAYFVGKPNPLMMRSAVTALGSKRLHTVIIGDRMDTDILGGLEAGIDSALVLTGVTTLKDMHQFSYVPRYIIRGISDLLQ</sequence>